<organism evidence="1 2">
    <name type="scientific">Acinetobacter rudis CIP 110305</name>
    <dbReference type="NCBI Taxonomy" id="421052"/>
    <lineage>
        <taxon>Bacteria</taxon>
        <taxon>Pseudomonadati</taxon>
        <taxon>Pseudomonadota</taxon>
        <taxon>Gammaproteobacteria</taxon>
        <taxon>Moraxellales</taxon>
        <taxon>Moraxellaceae</taxon>
        <taxon>Acinetobacter</taxon>
    </lineage>
</organism>
<gene>
    <name evidence="1" type="ORF">F945_02390</name>
</gene>
<keyword evidence="2" id="KW-1185">Reference proteome</keyword>
<dbReference type="STRING" id="632955.GCA_000829675_01235"/>
<evidence type="ECO:0000313" key="1">
    <source>
        <dbReference type="EMBL" id="EPF71361.1"/>
    </source>
</evidence>
<proteinExistence type="predicted"/>
<dbReference type="AlphaFoldDB" id="S3NXH0"/>
<dbReference type="eggNOG" id="ENOG5031A3C">
    <property type="taxonomic scope" value="Bacteria"/>
</dbReference>
<dbReference type="Proteomes" id="UP000014568">
    <property type="component" value="Unassembled WGS sequence"/>
</dbReference>
<dbReference type="EMBL" id="ATGI01000032">
    <property type="protein sequence ID" value="EPF71361.1"/>
    <property type="molecule type" value="Genomic_DNA"/>
</dbReference>
<evidence type="ECO:0000313" key="2">
    <source>
        <dbReference type="Proteomes" id="UP000014568"/>
    </source>
</evidence>
<comment type="caution">
    <text evidence="1">The sequence shown here is derived from an EMBL/GenBank/DDBJ whole genome shotgun (WGS) entry which is preliminary data.</text>
</comment>
<protein>
    <submittedName>
        <fullName evidence="1">Uncharacterized protein</fullName>
    </submittedName>
</protein>
<accession>S3NXH0</accession>
<dbReference type="PATRIC" id="fig|421052.3.peg.2334"/>
<name>S3NXH0_9GAMM</name>
<dbReference type="HOGENOM" id="CLU_180531_0_0_6"/>
<reference evidence="1 2" key="1">
    <citation type="submission" date="2013-06" db="EMBL/GenBank/DDBJ databases">
        <title>The Genome Sequence of Acinetobacter rudis CIP 110305.</title>
        <authorList>
            <consortium name="The Broad Institute Genome Sequencing Platform"/>
            <consortium name="The Broad Institute Genome Sequencing Center for Infectious Disease"/>
            <person name="Cerqueira G."/>
            <person name="Feldgarden M."/>
            <person name="Courvalin P."/>
            <person name="Perichon B."/>
            <person name="Grillot-Courvalin C."/>
            <person name="Clermont D."/>
            <person name="Rocha E."/>
            <person name="Yoon E.-J."/>
            <person name="Nemec A."/>
            <person name="Young S.K."/>
            <person name="Zeng Q."/>
            <person name="Gargeya S."/>
            <person name="Fitzgerald M."/>
            <person name="Abouelleil A."/>
            <person name="Alvarado L."/>
            <person name="Berlin A.M."/>
            <person name="Chapman S.B."/>
            <person name="Dewar J."/>
            <person name="Goldberg J."/>
            <person name="Griggs A."/>
            <person name="Gujja S."/>
            <person name="Hansen M."/>
            <person name="Howarth C."/>
            <person name="Imamovic A."/>
            <person name="Larimer J."/>
            <person name="McCowan C."/>
            <person name="Murphy C."/>
            <person name="Pearson M."/>
            <person name="Priest M."/>
            <person name="Roberts A."/>
            <person name="Saif S."/>
            <person name="Shea T."/>
            <person name="Sykes S."/>
            <person name="Wortman J."/>
            <person name="Nusbaum C."/>
            <person name="Birren B."/>
        </authorList>
    </citation>
    <scope>NUCLEOTIDE SEQUENCE [LARGE SCALE GENOMIC DNA]</scope>
    <source>
        <strain evidence="1 2">CIP 110305</strain>
    </source>
</reference>
<sequence>MLVIYFRLAIVRTILGLKEGFMSFWQNLLRSDQQKNELRNQVACVESDCACTSNEQLIASLLQEQDPEIRQGKTKVLMSRGYTRKELDALIEANSSTRVN</sequence>